<comment type="catalytic activity">
    <reaction evidence="15">
        <text>L-leucine(in) = L-leucine(out)</text>
        <dbReference type="Rhea" id="RHEA:73011"/>
        <dbReference type="ChEBI" id="CHEBI:57427"/>
    </reaction>
</comment>
<dbReference type="GeneID" id="107089360"/>
<evidence type="ECO:0000256" key="10">
    <source>
        <dbReference type="ARBA" id="ARBA00030359"/>
    </source>
</evidence>
<comment type="subcellular location">
    <subcellularLocation>
        <location evidence="1">Basolateral cell membrane</location>
    </subcellularLocation>
    <subcellularLocation>
        <location evidence="2">Cell membrane</location>
        <topology evidence="2">Multi-pass membrane protein</topology>
    </subcellularLocation>
</comment>
<keyword evidence="19" id="KW-1185">Reference proteome</keyword>
<protein>
    <recommendedName>
        <fullName evidence="4">Large neutral amino acids transporter small subunit 4</fullName>
    </recommendedName>
    <alternativeName>
        <fullName evidence="11">L-type amino acid transporter 4</fullName>
    </alternativeName>
    <alternativeName>
        <fullName evidence="10">Solute carrier family 43 member 2</fullName>
    </alternativeName>
</protein>
<evidence type="ECO:0000256" key="9">
    <source>
        <dbReference type="ARBA" id="ARBA00023180"/>
    </source>
</evidence>
<dbReference type="GO" id="GO:0015179">
    <property type="term" value="F:L-amino acid transmembrane transporter activity"/>
    <property type="evidence" value="ECO:0007669"/>
    <property type="project" value="TreeGrafter"/>
</dbReference>
<dbReference type="OrthoDB" id="330047at2759"/>
<reference evidence="18" key="2">
    <citation type="submission" date="2025-09" db="UniProtKB">
        <authorList>
            <consortium name="Ensembl"/>
        </authorList>
    </citation>
    <scope>IDENTIFICATION</scope>
</reference>
<evidence type="ECO:0000313" key="19">
    <source>
        <dbReference type="Proteomes" id="UP000265020"/>
    </source>
</evidence>
<feature type="transmembrane region" description="Helical" evidence="17">
    <location>
        <begin position="348"/>
        <end position="367"/>
    </location>
</feature>
<evidence type="ECO:0000256" key="3">
    <source>
        <dbReference type="ARBA" id="ARBA00006595"/>
    </source>
</evidence>
<feature type="transmembrane region" description="Helical" evidence="17">
    <location>
        <begin position="115"/>
        <end position="136"/>
    </location>
</feature>
<keyword evidence="8 17" id="KW-0472">Membrane</keyword>
<dbReference type="CTD" id="494042"/>
<feature type="transmembrane region" description="Helical" evidence="17">
    <location>
        <begin position="538"/>
        <end position="560"/>
    </location>
</feature>
<feature type="transmembrane region" description="Helical" evidence="17">
    <location>
        <begin position="206"/>
        <end position="225"/>
    </location>
</feature>
<proteinExistence type="inferred from homology"/>
<evidence type="ECO:0000256" key="6">
    <source>
        <dbReference type="ARBA" id="ARBA00022692"/>
    </source>
</evidence>
<evidence type="ECO:0000256" key="4">
    <source>
        <dbReference type="ARBA" id="ARBA00020691"/>
    </source>
</evidence>
<feature type="region of interest" description="Disordered" evidence="16">
    <location>
        <begin position="420"/>
        <end position="440"/>
    </location>
</feature>
<evidence type="ECO:0000256" key="15">
    <source>
        <dbReference type="ARBA" id="ARBA00036887"/>
    </source>
</evidence>
<evidence type="ECO:0000256" key="17">
    <source>
        <dbReference type="SAM" id="Phobius"/>
    </source>
</evidence>
<keyword evidence="6 17" id="KW-0812">Transmembrane</keyword>
<feature type="transmembrane region" description="Helical" evidence="17">
    <location>
        <begin position="447"/>
        <end position="471"/>
    </location>
</feature>
<comment type="catalytic activity">
    <reaction evidence="13">
        <text>L-methionine(in) = L-methionine(out)</text>
        <dbReference type="Rhea" id="RHEA:70939"/>
        <dbReference type="ChEBI" id="CHEBI:57844"/>
    </reaction>
</comment>
<dbReference type="PANTHER" id="PTHR20766">
    <property type="entry name" value="LARGE NEUTRAL AMINO ACIDS TRANSPORTER SMALL SUBUNIT 4-LIKE ISOFORM X1"/>
    <property type="match status" value="1"/>
</dbReference>
<dbReference type="KEGG" id="cvg:107089360"/>
<dbReference type="Gene3D" id="1.20.1250.20">
    <property type="entry name" value="MFS general substrate transporter like domains"/>
    <property type="match status" value="1"/>
</dbReference>
<dbReference type="RefSeq" id="XP_015237591.1">
    <property type="nucleotide sequence ID" value="XM_015382105.1"/>
</dbReference>
<dbReference type="AlphaFoldDB" id="A0A3Q2DTE8"/>
<keyword evidence="7 17" id="KW-1133">Transmembrane helix</keyword>
<dbReference type="GO" id="GO:0016323">
    <property type="term" value="C:basolateral plasma membrane"/>
    <property type="evidence" value="ECO:0007669"/>
    <property type="project" value="UniProtKB-SubCell"/>
</dbReference>
<accession>A0A3Q2DTE8</accession>
<dbReference type="InterPro" id="IPR036259">
    <property type="entry name" value="MFS_trans_sf"/>
</dbReference>
<evidence type="ECO:0000256" key="2">
    <source>
        <dbReference type="ARBA" id="ARBA00004651"/>
    </source>
</evidence>
<comment type="similarity">
    <text evidence="3">Belongs to the SLC43A transporter (TC 2.A.1.44) family.</text>
</comment>
<evidence type="ECO:0000313" key="18">
    <source>
        <dbReference type="Ensembl" id="ENSCVAP00000022902.1"/>
    </source>
</evidence>
<evidence type="ECO:0000256" key="5">
    <source>
        <dbReference type="ARBA" id="ARBA00022475"/>
    </source>
</evidence>
<dbReference type="Pfam" id="PF07690">
    <property type="entry name" value="MFS_1"/>
    <property type="match status" value="1"/>
</dbReference>
<evidence type="ECO:0000256" key="7">
    <source>
        <dbReference type="ARBA" id="ARBA00022989"/>
    </source>
</evidence>
<name>A0A3Q2DTE8_CYPVA</name>
<reference evidence="18" key="1">
    <citation type="submission" date="2025-08" db="UniProtKB">
        <authorList>
            <consortium name="Ensembl"/>
        </authorList>
    </citation>
    <scope>IDENTIFICATION</scope>
</reference>
<evidence type="ECO:0000256" key="14">
    <source>
        <dbReference type="ARBA" id="ARBA00036777"/>
    </source>
</evidence>
<evidence type="ECO:0000256" key="8">
    <source>
        <dbReference type="ARBA" id="ARBA00023136"/>
    </source>
</evidence>
<sequence>MAPTLATAFNRRWWMAVTAIIENLFFSAVLLGWGSLLIMLKSEGFYSYLCNDEGNSSSYNLSQPAATPASDDFSDEFKGDDSVVGVGDGVEIKHLVPEGPLRMNGWLICKEQDEMLNLAFTIGSFLLSAITLPLGIVMDKYGPRKLRLLGSTCFGFSCLLMAYGAYKPNDLSVLIFIALTFNGFGGMCMTFTSLTLPNMFGNLRSTFIALMIGSYASSAVTFPGVKVLYDFGATFITILVVWACCAGLVFLNCFFNWPLEPFPGPEDMDYTVKIKFSWLGFDHKITGKQFYRQVTTVGRRLSVSNNVKQKEVVAKDGRTLCLSTMDLEMDCKPEEESESFLKSIMSPIFLLSALTMCITQLRLLFYMGAMNSVLEVLCGGDLNTVSLYSSIFGVLQLLCLMTTPVIGQIMDWKLKDCDDGEEDKKPLSQGESKTKRRDKKTQKVTNALRAFVLTNMLLVGFGITCLIPNLQIQIVSFILHTVVRGFIHSAVGGLYAAVYPSSQFGSLTGMQSLASAVFALLQQPLFLGMMGPLGGDPFWVNIGLLVLSLFGFLLPLYLIWYRRTLHQELKQKADDAKIYIKINGSEIPEAFV</sequence>
<evidence type="ECO:0000256" key="11">
    <source>
        <dbReference type="ARBA" id="ARBA00033167"/>
    </source>
</evidence>
<dbReference type="OMA" id="HWHILRT"/>
<comment type="catalytic activity">
    <reaction evidence="14">
        <text>L-isoleucine(in) = L-isoleucine(out)</text>
        <dbReference type="Rhea" id="RHEA:70943"/>
        <dbReference type="ChEBI" id="CHEBI:58045"/>
    </reaction>
</comment>
<dbReference type="PANTHER" id="PTHR20766:SF2">
    <property type="entry name" value="LARGE NEUTRAL AMINO ACIDS TRANSPORTER SMALL SUBUNIT 4"/>
    <property type="match status" value="1"/>
</dbReference>
<dbReference type="SUPFAM" id="SSF103473">
    <property type="entry name" value="MFS general substrate transporter"/>
    <property type="match status" value="1"/>
</dbReference>
<feature type="transmembrane region" description="Helical" evidence="17">
    <location>
        <begin position="477"/>
        <end position="497"/>
    </location>
</feature>
<dbReference type="Ensembl" id="ENSCVAT00000008129.1">
    <property type="protein sequence ID" value="ENSCVAP00000022902.1"/>
    <property type="gene ID" value="ENSCVAG00000005920.1"/>
</dbReference>
<evidence type="ECO:0000256" key="12">
    <source>
        <dbReference type="ARBA" id="ARBA00036466"/>
    </source>
</evidence>
<feature type="transmembrane region" description="Helical" evidence="17">
    <location>
        <begin position="12"/>
        <end position="39"/>
    </location>
</feature>
<feature type="transmembrane region" description="Helical" evidence="17">
    <location>
        <begin position="504"/>
        <end position="526"/>
    </location>
</feature>
<keyword evidence="9" id="KW-0325">Glycoprotein</keyword>
<evidence type="ECO:0000256" key="16">
    <source>
        <dbReference type="SAM" id="MobiDB-lite"/>
    </source>
</evidence>
<dbReference type="GO" id="GO:0015175">
    <property type="term" value="F:neutral L-amino acid transmembrane transporter activity"/>
    <property type="evidence" value="ECO:0007669"/>
    <property type="project" value="TreeGrafter"/>
</dbReference>
<feature type="transmembrane region" description="Helical" evidence="17">
    <location>
        <begin position="148"/>
        <end position="166"/>
    </location>
</feature>
<keyword evidence="5" id="KW-1003">Cell membrane</keyword>
<feature type="transmembrane region" description="Helical" evidence="17">
    <location>
        <begin position="387"/>
        <end position="406"/>
    </location>
</feature>
<evidence type="ECO:0000256" key="13">
    <source>
        <dbReference type="ARBA" id="ARBA00036530"/>
    </source>
</evidence>
<evidence type="ECO:0000256" key="1">
    <source>
        <dbReference type="ARBA" id="ARBA00004187"/>
    </source>
</evidence>
<dbReference type="GeneTree" id="ENSGT00940000153576"/>
<feature type="transmembrane region" description="Helical" evidence="17">
    <location>
        <begin position="172"/>
        <end position="194"/>
    </location>
</feature>
<dbReference type="InterPro" id="IPR011701">
    <property type="entry name" value="MFS"/>
</dbReference>
<dbReference type="Proteomes" id="UP000265020">
    <property type="component" value="Unassembled WGS sequence"/>
</dbReference>
<comment type="catalytic activity">
    <reaction evidence="12">
        <text>L-phenylalanine(in) = L-phenylalanine(out)</text>
        <dbReference type="Rhea" id="RHEA:27950"/>
        <dbReference type="ChEBI" id="CHEBI:58095"/>
    </reaction>
</comment>
<organism evidence="18 19">
    <name type="scientific">Cyprinodon variegatus</name>
    <name type="common">Sheepshead minnow</name>
    <dbReference type="NCBI Taxonomy" id="28743"/>
    <lineage>
        <taxon>Eukaryota</taxon>
        <taxon>Metazoa</taxon>
        <taxon>Chordata</taxon>
        <taxon>Craniata</taxon>
        <taxon>Vertebrata</taxon>
        <taxon>Euteleostomi</taxon>
        <taxon>Actinopterygii</taxon>
        <taxon>Neopterygii</taxon>
        <taxon>Teleostei</taxon>
        <taxon>Neoteleostei</taxon>
        <taxon>Acanthomorphata</taxon>
        <taxon>Ovalentaria</taxon>
        <taxon>Atherinomorphae</taxon>
        <taxon>Cyprinodontiformes</taxon>
        <taxon>Cyprinodontidae</taxon>
        <taxon>Cyprinodon</taxon>
    </lineage>
</organism>
<feature type="transmembrane region" description="Helical" evidence="17">
    <location>
        <begin position="231"/>
        <end position="255"/>
    </location>
</feature>